<feature type="transmembrane region" description="Helical" evidence="1">
    <location>
        <begin position="119"/>
        <end position="139"/>
    </location>
</feature>
<accession>Q1X8Y8</accession>
<dbReference type="AlphaFoldDB" id="Q1X8Y8"/>
<keyword evidence="1" id="KW-1133">Transmembrane helix</keyword>
<gene>
    <name evidence="2" type="primary">nad6</name>
</gene>
<evidence type="ECO:0000313" key="2">
    <source>
        <dbReference type="EMBL" id="AAX50143.1"/>
    </source>
</evidence>
<organism evidence="2">
    <name type="scientific">Orbinia latreillii</name>
    <dbReference type="NCBI Taxonomy" id="195264"/>
    <lineage>
        <taxon>Eukaryota</taxon>
        <taxon>Metazoa</taxon>
        <taxon>Spiralia</taxon>
        <taxon>Lophotrochozoa</taxon>
        <taxon>Annelida</taxon>
        <taxon>Polychaeta</taxon>
        <taxon>Sedentaria</taxon>
        <taxon>Scolecida</taxon>
        <taxon>Orbiniidae</taxon>
        <taxon>Orbinia</taxon>
    </lineage>
</organism>
<dbReference type="EMBL" id="AY961084">
    <property type="protein sequence ID" value="AAX50143.1"/>
    <property type="molecule type" value="Genomic_DNA"/>
</dbReference>
<keyword evidence="1" id="KW-0472">Membrane</keyword>
<proteinExistence type="predicted"/>
<protein>
    <submittedName>
        <fullName evidence="2">NADH dehydrogenase subunit 6</fullName>
    </submittedName>
</protein>
<feature type="transmembrane region" description="Helical" evidence="1">
    <location>
        <begin position="79"/>
        <end position="99"/>
    </location>
</feature>
<evidence type="ECO:0000256" key="1">
    <source>
        <dbReference type="SAM" id="Phobius"/>
    </source>
</evidence>
<keyword evidence="1" id="KW-0812">Transmembrane</keyword>
<sequence length="152" mass="16806">MTILALSSLITALISSLLFASSPVTLGVWIMLIAIAGSLTIAACTSAWLAMFTFLIYVGGLLVMFAYFTATAPNQIHNFYPMMKFSLIMFTLMSLTFWSPSLLTPPQNEIFLIMDTMNAPFFLFLVLLLLLTLIATVKVTQVNQGPLRKFHA</sequence>
<name>Q1X8Y8_9ANNE</name>
<keyword evidence="2" id="KW-0496">Mitochondrion</keyword>
<reference evidence="2" key="1">
    <citation type="journal article" date="2006" name="Gene">
        <title>The complete mitochondrial genome of the orbiniid polychaete Orbinia latreillii (Annelida, Orbiniidae)--A novel gene order for Annelida and implications for annelid phylogeny.</title>
        <authorList>
            <person name="Bleidorn C."/>
            <person name="Podsiadlowski L."/>
            <person name="Bartolomaeus T."/>
        </authorList>
    </citation>
    <scope>NUCLEOTIDE SEQUENCE</scope>
</reference>
<geneLocation type="mitochondrion" evidence="2"/>